<accession>T1JWW4</accession>
<dbReference type="EMBL" id="CAEY01000816">
    <property type="status" value="NOT_ANNOTATED_CDS"/>
    <property type="molecule type" value="Genomic_DNA"/>
</dbReference>
<evidence type="ECO:0000256" key="1">
    <source>
        <dbReference type="SAM" id="SignalP"/>
    </source>
</evidence>
<feature type="chain" id="PRO_5004580750" evidence="1">
    <location>
        <begin position="23"/>
        <end position="235"/>
    </location>
</feature>
<organism evidence="2 3">
    <name type="scientific">Tetranychus urticae</name>
    <name type="common">Two-spotted spider mite</name>
    <dbReference type="NCBI Taxonomy" id="32264"/>
    <lineage>
        <taxon>Eukaryota</taxon>
        <taxon>Metazoa</taxon>
        <taxon>Ecdysozoa</taxon>
        <taxon>Arthropoda</taxon>
        <taxon>Chelicerata</taxon>
        <taxon>Arachnida</taxon>
        <taxon>Acari</taxon>
        <taxon>Acariformes</taxon>
        <taxon>Trombidiformes</taxon>
        <taxon>Prostigmata</taxon>
        <taxon>Eleutherengona</taxon>
        <taxon>Raphignathae</taxon>
        <taxon>Tetranychoidea</taxon>
        <taxon>Tetranychidae</taxon>
        <taxon>Tetranychus</taxon>
    </lineage>
</organism>
<feature type="signal peptide" evidence="1">
    <location>
        <begin position="1"/>
        <end position="22"/>
    </location>
</feature>
<dbReference type="EnsemblMetazoa" id="tetur02g09740.1">
    <property type="protein sequence ID" value="tetur02g09740.1"/>
    <property type="gene ID" value="tetur02g09740"/>
</dbReference>
<reference evidence="2" key="2">
    <citation type="submission" date="2015-06" db="UniProtKB">
        <authorList>
            <consortium name="EnsemblMetazoa"/>
        </authorList>
    </citation>
    <scope>IDENTIFICATION</scope>
</reference>
<name>T1JWW4_TETUR</name>
<keyword evidence="1" id="KW-0732">Signal</keyword>
<evidence type="ECO:0000313" key="2">
    <source>
        <dbReference type="EnsemblMetazoa" id="tetur02g09740.1"/>
    </source>
</evidence>
<sequence length="235" mass="27924">MDLKLDLIAVLYVLSLIHSNFGSNNYDTLAGYGAIYHDYYMNIKTSVDFQWMHRNSSAKWRNDSFVETIVDRFPHRCKVQLDHRDNCYLYLVKNQTKPTLHGPIKIDPKHIELDIEFDKLNRAMDHPIFGKMDKTLFESWSTYYNRCFLMRLAYKLDDNFYLPPLNIYLELDSKTASLFPKIEKNDYFMFSIINFFDEINPNNVYDKSILQLYTKVQFVTASHFISNYTIVPINN</sequence>
<dbReference type="HOGENOM" id="CLU_1153000_0_0_1"/>
<reference evidence="3" key="1">
    <citation type="submission" date="2011-08" db="EMBL/GenBank/DDBJ databases">
        <authorList>
            <person name="Rombauts S."/>
        </authorList>
    </citation>
    <scope>NUCLEOTIDE SEQUENCE</scope>
    <source>
        <strain evidence="3">London</strain>
    </source>
</reference>
<proteinExistence type="predicted"/>
<evidence type="ECO:0000313" key="3">
    <source>
        <dbReference type="Proteomes" id="UP000015104"/>
    </source>
</evidence>
<dbReference type="Proteomes" id="UP000015104">
    <property type="component" value="Unassembled WGS sequence"/>
</dbReference>
<dbReference type="AlphaFoldDB" id="T1JWW4"/>
<keyword evidence="3" id="KW-1185">Reference proteome</keyword>
<protein>
    <submittedName>
        <fullName evidence="2">Uncharacterized protein</fullName>
    </submittedName>
</protein>